<evidence type="ECO:0000256" key="1">
    <source>
        <dbReference type="ARBA" id="ARBA00004196"/>
    </source>
</evidence>
<dbReference type="InterPro" id="IPR038352">
    <property type="entry name" value="Imelysin_sf"/>
</dbReference>
<evidence type="ECO:0000259" key="3">
    <source>
        <dbReference type="Pfam" id="PF09375"/>
    </source>
</evidence>
<dbReference type="AlphaFoldDB" id="A0A5J4Q3H1"/>
<name>A0A5J4Q3H1_9ZZZZ</name>
<dbReference type="GO" id="GO:0030313">
    <property type="term" value="C:cell envelope"/>
    <property type="evidence" value="ECO:0007669"/>
    <property type="project" value="UniProtKB-SubCell"/>
</dbReference>
<gene>
    <name evidence="4" type="ORF">EZS27_034117</name>
</gene>
<evidence type="ECO:0000256" key="2">
    <source>
        <dbReference type="ARBA" id="ARBA00022729"/>
    </source>
</evidence>
<keyword evidence="2" id="KW-0732">Signal</keyword>
<reference evidence="4" key="1">
    <citation type="submission" date="2019-03" db="EMBL/GenBank/DDBJ databases">
        <title>Single cell metagenomics reveals metabolic interactions within the superorganism composed of flagellate Streblomastix strix and complex community of Bacteroidetes bacteria on its surface.</title>
        <authorList>
            <person name="Treitli S.C."/>
            <person name="Kolisko M."/>
            <person name="Husnik F."/>
            <person name="Keeling P."/>
            <person name="Hampl V."/>
        </authorList>
    </citation>
    <scope>NUCLEOTIDE SEQUENCE</scope>
    <source>
        <strain evidence="4">STM</strain>
    </source>
</reference>
<comment type="subcellular location">
    <subcellularLocation>
        <location evidence="1">Cell envelope</location>
    </subcellularLocation>
</comment>
<evidence type="ECO:0000313" key="4">
    <source>
        <dbReference type="EMBL" id="KAA6315421.1"/>
    </source>
</evidence>
<dbReference type="EMBL" id="SNRY01005259">
    <property type="protein sequence ID" value="KAA6315421.1"/>
    <property type="molecule type" value="Genomic_DNA"/>
</dbReference>
<dbReference type="Gene3D" id="1.20.1420.20">
    <property type="entry name" value="M75 peptidase, HXXE motif"/>
    <property type="match status" value="1"/>
</dbReference>
<organism evidence="4">
    <name type="scientific">termite gut metagenome</name>
    <dbReference type="NCBI Taxonomy" id="433724"/>
    <lineage>
        <taxon>unclassified sequences</taxon>
        <taxon>metagenomes</taxon>
        <taxon>organismal metagenomes</taxon>
    </lineage>
</organism>
<sequence>SFTSCNDDDNDIINNDKLYQSILEEYVNKTVVPTYKELAEAALVMRQANIALENEPTDAAMKAASDAWMRARVAWEISEAFLFGPVGENALDIDGHIDSWPLELNEIQKEIAKEGNLTGADAWDKEAEVIGFHVTEYLLYRDGQSRSVKDLTPEELNYLVAATDALV</sequence>
<dbReference type="Pfam" id="PF09375">
    <property type="entry name" value="Peptidase_M75"/>
    <property type="match status" value="1"/>
</dbReference>
<feature type="domain" description="Imelysin-like" evidence="3">
    <location>
        <begin position="32"/>
        <end position="167"/>
    </location>
</feature>
<comment type="caution">
    <text evidence="4">The sequence shown here is derived from an EMBL/GenBank/DDBJ whole genome shotgun (WGS) entry which is preliminary data.</text>
</comment>
<accession>A0A5J4Q3H1</accession>
<protein>
    <submittedName>
        <fullName evidence="4">Iron-regulated protein A</fullName>
    </submittedName>
</protein>
<feature type="non-terminal residue" evidence="4">
    <location>
        <position position="1"/>
    </location>
</feature>
<dbReference type="InterPro" id="IPR018976">
    <property type="entry name" value="Imelysin-like"/>
</dbReference>
<proteinExistence type="predicted"/>